<dbReference type="SMART" id="SM00478">
    <property type="entry name" value="ENDO3c"/>
    <property type="match status" value="1"/>
</dbReference>
<evidence type="ECO:0000256" key="10">
    <source>
        <dbReference type="ARBA" id="ARBA00023295"/>
    </source>
</evidence>
<dbReference type="GO" id="GO:0141016">
    <property type="term" value="F:G/T mismatch-specific thymine-DNA glycosylase activity"/>
    <property type="evidence" value="ECO:0007669"/>
    <property type="project" value="UniProtKB-EC"/>
</dbReference>
<accession>A0A7C5QRZ7</accession>
<comment type="similarity">
    <text evidence="2">Belongs to the Nth/MutY family.</text>
</comment>
<dbReference type="GO" id="GO:0046872">
    <property type="term" value="F:metal ion binding"/>
    <property type="evidence" value="ECO:0007669"/>
    <property type="project" value="UniProtKB-KW"/>
</dbReference>
<evidence type="ECO:0000256" key="7">
    <source>
        <dbReference type="ARBA" id="ARBA00023004"/>
    </source>
</evidence>
<keyword evidence="14" id="KW-0255">Endonuclease</keyword>
<keyword evidence="14" id="KW-0540">Nuclease</keyword>
<dbReference type="InterPro" id="IPR003265">
    <property type="entry name" value="HhH-GPD_domain"/>
</dbReference>
<dbReference type="GO" id="GO:0051539">
    <property type="term" value="F:4 iron, 4 sulfur cluster binding"/>
    <property type="evidence" value="ECO:0007669"/>
    <property type="project" value="UniProtKB-KW"/>
</dbReference>
<reference evidence="14" key="1">
    <citation type="journal article" date="2020" name="mSystems">
        <title>Genome- and Community-Level Interaction Insights into Carbon Utilization and Element Cycling Functions of Hydrothermarchaeota in Hydrothermal Sediment.</title>
        <authorList>
            <person name="Zhou Z."/>
            <person name="Liu Y."/>
            <person name="Xu W."/>
            <person name="Pan J."/>
            <person name="Luo Z.H."/>
            <person name="Li M."/>
        </authorList>
    </citation>
    <scope>NUCLEOTIDE SEQUENCE [LARGE SCALE GENOMIC DNA]</scope>
    <source>
        <strain evidence="14">SpSt-1056</strain>
    </source>
</reference>
<feature type="domain" description="HhH-GPD" evidence="13">
    <location>
        <begin position="51"/>
        <end position="199"/>
    </location>
</feature>
<dbReference type="GO" id="GO:0006285">
    <property type="term" value="P:base-excision repair, AP site formation"/>
    <property type="evidence" value="ECO:0007669"/>
    <property type="project" value="TreeGrafter"/>
</dbReference>
<comment type="cofactor">
    <cofactor evidence="1">
        <name>[4Fe-4S] cluster</name>
        <dbReference type="ChEBI" id="CHEBI:49883"/>
    </cofactor>
</comment>
<dbReference type="Pfam" id="PF00730">
    <property type="entry name" value="HhH-GPD"/>
    <property type="match status" value="1"/>
</dbReference>
<name>A0A7C5QRZ7_CALS0</name>
<keyword evidence="4" id="KW-0479">Metal-binding</keyword>
<evidence type="ECO:0000313" key="14">
    <source>
        <dbReference type="EMBL" id="HHK68993.1"/>
    </source>
</evidence>
<dbReference type="InterPro" id="IPR011257">
    <property type="entry name" value="DNA_glycosylase"/>
</dbReference>
<evidence type="ECO:0000256" key="3">
    <source>
        <dbReference type="ARBA" id="ARBA00022485"/>
    </source>
</evidence>
<dbReference type="Pfam" id="PF00633">
    <property type="entry name" value="HHH"/>
    <property type="match status" value="1"/>
</dbReference>
<gene>
    <name evidence="14" type="ORF">ENM11_07605</name>
</gene>
<keyword evidence="8" id="KW-0411">Iron-sulfur</keyword>
<keyword evidence="10" id="KW-0326">Glycosidase</keyword>
<comment type="catalytic activity">
    <reaction evidence="11">
        <text>Hydrolyzes mismatched double-stranded DNA and polynucleotides, releasing free thymine.</text>
        <dbReference type="EC" id="3.2.2.29"/>
    </reaction>
</comment>
<keyword evidence="6" id="KW-0378">Hydrolase</keyword>
<dbReference type="InterPro" id="IPR023170">
    <property type="entry name" value="HhH_base_excis_C"/>
</dbReference>
<dbReference type="PANTHER" id="PTHR10359:SF18">
    <property type="entry name" value="ENDONUCLEASE III"/>
    <property type="match status" value="1"/>
</dbReference>
<evidence type="ECO:0000256" key="2">
    <source>
        <dbReference type="ARBA" id="ARBA00008343"/>
    </source>
</evidence>
<dbReference type="InterPro" id="IPR000445">
    <property type="entry name" value="HhH_motif"/>
</dbReference>
<dbReference type="FunFam" id="1.10.340.30:FF:000001">
    <property type="entry name" value="Endonuclease III"/>
    <property type="match status" value="1"/>
</dbReference>
<dbReference type="PANTHER" id="PTHR10359">
    <property type="entry name" value="A/G-SPECIFIC ADENINE GLYCOSYLASE/ENDONUCLEASE III"/>
    <property type="match status" value="1"/>
</dbReference>
<evidence type="ECO:0000256" key="1">
    <source>
        <dbReference type="ARBA" id="ARBA00001966"/>
    </source>
</evidence>
<evidence type="ECO:0000259" key="13">
    <source>
        <dbReference type="SMART" id="SM00478"/>
    </source>
</evidence>
<keyword evidence="7" id="KW-0408">Iron</keyword>
<evidence type="ECO:0000256" key="11">
    <source>
        <dbReference type="ARBA" id="ARBA00052915"/>
    </source>
</evidence>
<protein>
    <recommendedName>
        <fullName evidence="12">thymine-DNA glycosylase</fullName>
        <ecNumber evidence="12">3.2.2.29</ecNumber>
    </recommendedName>
</protein>
<dbReference type="Gene3D" id="1.10.1670.10">
    <property type="entry name" value="Helix-hairpin-Helix base-excision DNA repair enzymes (C-terminal)"/>
    <property type="match status" value="1"/>
</dbReference>
<evidence type="ECO:0000256" key="4">
    <source>
        <dbReference type="ARBA" id="ARBA00022723"/>
    </source>
</evidence>
<dbReference type="PIRSF" id="PIRSF001435">
    <property type="entry name" value="Nth"/>
    <property type="match status" value="1"/>
</dbReference>
<dbReference type="GO" id="GO:0004519">
    <property type="term" value="F:endonuclease activity"/>
    <property type="evidence" value="ECO:0007669"/>
    <property type="project" value="UniProtKB-KW"/>
</dbReference>
<evidence type="ECO:0000256" key="9">
    <source>
        <dbReference type="ARBA" id="ARBA00023204"/>
    </source>
</evidence>
<evidence type="ECO:0000256" key="8">
    <source>
        <dbReference type="ARBA" id="ARBA00023014"/>
    </source>
</evidence>
<organism evidence="14">
    <name type="scientific">Caldiarchaeum subterraneum</name>
    <dbReference type="NCBI Taxonomy" id="311458"/>
    <lineage>
        <taxon>Archaea</taxon>
        <taxon>Nitrososphaerota</taxon>
        <taxon>Candidatus Caldarchaeales</taxon>
        <taxon>Candidatus Caldarchaeaceae</taxon>
        <taxon>Candidatus Caldarchaeum</taxon>
    </lineage>
</organism>
<dbReference type="CDD" id="cd00056">
    <property type="entry name" value="ENDO3c"/>
    <property type="match status" value="1"/>
</dbReference>
<sequence length="229" mass="25810">MTAQTCRPDGVLDKDQFRQVVKILEKRYLTGSKPEHVSDVDPFKILVGALLSHRTRDEMTDIAYNELFSRYKNPAELADADVREIAKTIKRVGFYRQKAKRIKKIARIIYGERGGRVPESREELMKLPGVGPKTADIVLSAAFSKPEVAVDTHVQAVAVRLGIASEKAGYEEIKRNITTLAAEEDLPIINHLFVSFGREVCKKPRPKCSICPITTFCKYYQTWVKASAL</sequence>
<dbReference type="Gene3D" id="1.10.340.30">
    <property type="entry name" value="Hypothetical protein, domain 2"/>
    <property type="match status" value="1"/>
</dbReference>
<proteinExistence type="inferred from homology"/>
<keyword evidence="9" id="KW-0234">DNA repair</keyword>
<keyword evidence="3" id="KW-0004">4Fe-4S</keyword>
<dbReference type="EC" id="3.2.2.29" evidence="12"/>
<evidence type="ECO:0000256" key="6">
    <source>
        <dbReference type="ARBA" id="ARBA00022801"/>
    </source>
</evidence>
<comment type="caution">
    <text evidence="14">The sequence shown here is derived from an EMBL/GenBank/DDBJ whole genome shotgun (WGS) entry which is preliminary data.</text>
</comment>
<evidence type="ECO:0000256" key="5">
    <source>
        <dbReference type="ARBA" id="ARBA00022763"/>
    </source>
</evidence>
<keyword evidence="5" id="KW-0227">DNA damage</keyword>
<dbReference type="EMBL" id="DRWN01000064">
    <property type="protein sequence ID" value="HHK68993.1"/>
    <property type="molecule type" value="Genomic_DNA"/>
</dbReference>
<dbReference type="GO" id="GO:0003677">
    <property type="term" value="F:DNA binding"/>
    <property type="evidence" value="ECO:0007669"/>
    <property type="project" value="InterPro"/>
</dbReference>
<dbReference type="InterPro" id="IPR004035">
    <property type="entry name" value="Endouclease-III_FeS-bd_BS"/>
</dbReference>
<evidence type="ECO:0000256" key="12">
    <source>
        <dbReference type="ARBA" id="ARBA00066769"/>
    </source>
</evidence>
<dbReference type="SUPFAM" id="SSF48150">
    <property type="entry name" value="DNA-glycosylase"/>
    <property type="match status" value="1"/>
</dbReference>
<dbReference type="PROSITE" id="PS00764">
    <property type="entry name" value="ENDONUCLEASE_III_1"/>
    <property type="match status" value="1"/>
</dbReference>
<dbReference type="AlphaFoldDB" id="A0A7C5QRZ7"/>